<name>A0ABR0KA41_9EURO</name>
<dbReference type="PROSITE" id="PS00028">
    <property type="entry name" value="ZINC_FINGER_C2H2_1"/>
    <property type="match status" value="1"/>
</dbReference>
<dbReference type="PANTHER" id="PTHR11088:SF89">
    <property type="entry name" value="TRNA DIMETHYLALLYLTRANSFERASE"/>
    <property type="match status" value="1"/>
</dbReference>
<dbReference type="Gene3D" id="3.30.160.60">
    <property type="entry name" value="Classic Zinc Finger"/>
    <property type="match status" value="1"/>
</dbReference>
<keyword evidence="8" id="KW-0963">Cytoplasm</keyword>
<dbReference type="InterPro" id="IPR027417">
    <property type="entry name" value="P-loop_NTPase"/>
</dbReference>
<organism evidence="12 13">
    <name type="scientific">Lithohypha guttulata</name>
    <dbReference type="NCBI Taxonomy" id="1690604"/>
    <lineage>
        <taxon>Eukaryota</taxon>
        <taxon>Fungi</taxon>
        <taxon>Dikarya</taxon>
        <taxon>Ascomycota</taxon>
        <taxon>Pezizomycotina</taxon>
        <taxon>Eurotiomycetes</taxon>
        <taxon>Chaetothyriomycetidae</taxon>
        <taxon>Chaetothyriales</taxon>
        <taxon>Trichomeriaceae</taxon>
        <taxon>Lithohypha</taxon>
    </lineage>
</organism>
<sequence>MASRKTPKEPLVVIVGATGTGKSKLAVELASKFNGEIINADAIQMYRGLPIVTNKIPQDERNGIAHHLLDQIGLEEQPWTVHEFVEESSKIIEQIRGRGKLPIVVGGTNYYVFSLLFPGSMIANEHSDARVEGKASHGSLADLAILDAPTEQIYAKLQEVDPDMARSWHPNDRRRIQRSLEIWLKSGKKASEIYAEQKTASEMSVSDQASTTLRFDPVVFWLDAEDAVLKQRLNARVDTMVGQGLLDEVRAMRQFELRSKSEGVVIDKTKGIWVAIGYKELEPWLNALESQGWESATHQQLSGIESVKASTRQYAKRQNRWVRIRLAEYLVGAHSLNKLFLLDCTNVSAWGELVASPATDLVGRFLFSEELPANTSMSELASQTFAAIFSQGGKPNRQTHYCESCNKTLMNEQEWKKHLRSQSHKKVVEGARKRAQRDLYKAKVAENG</sequence>
<gene>
    <name evidence="12" type="primary">tit1</name>
    <name evidence="12" type="ORF">LTR24_005071</name>
</gene>
<evidence type="ECO:0000313" key="12">
    <source>
        <dbReference type="EMBL" id="KAK5092609.1"/>
    </source>
</evidence>
<keyword evidence="2 8" id="KW-0808">Transferase</keyword>
<dbReference type="InterPro" id="IPR030666">
    <property type="entry name" value="IPP_transferase_euk"/>
</dbReference>
<evidence type="ECO:0000256" key="8">
    <source>
        <dbReference type="PIRNR" id="PIRNR039110"/>
    </source>
</evidence>
<evidence type="ECO:0000256" key="6">
    <source>
        <dbReference type="ARBA" id="ARBA00022833"/>
    </source>
</evidence>
<evidence type="ECO:0000256" key="7">
    <source>
        <dbReference type="ARBA" id="ARBA00022840"/>
    </source>
</evidence>
<keyword evidence="13" id="KW-1185">Reference proteome</keyword>
<dbReference type="SUPFAM" id="SSF52540">
    <property type="entry name" value="P-loop containing nucleoside triphosphate hydrolases"/>
    <property type="match status" value="2"/>
</dbReference>
<comment type="catalytic activity">
    <reaction evidence="8 9">
        <text>adenosine(37) in tRNA + dimethylallyl diphosphate = N(6)-dimethylallyladenosine(37) in tRNA + diphosphate</text>
        <dbReference type="Rhea" id="RHEA:26482"/>
        <dbReference type="Rhea" id="RHEA-COMP:10162"/>
        <dbReference type="Rhea" id="RHEA-COMP:10375"/>
        <dbReference type="ChEBI" id="CHEBI:33019"/>
        <dbReference type="ChEBI" id="CHEBI:57623"/>
        <dbReference type="ChEBI" id="CHEBI:74411"/>
        <dbReference type="ChEBI" id="CHEBI:74415"/>
        <dbReference type="EC" id="2.5.1.75"/>
    </reaction>
</comment>
<dbReference type="InterPro" id="IPR013087">
    <property type="entry name" value="Znf_C2H2_type"/>
</dbReference>
<reference evidence="12 13" key="1">
    <citation type="submission" date="2023-08" db="EMBL/GenBank/DDBJ databases">
        <title>Black Yeasts Isolated from many extreme environments.</title>
        <authorList>
            <person name="Coleine C."/>
            <person name="Stajich J.E."/>
            <person name="Selbmann L."/>
        </authorList>
    </citation>
    <scope>NUCLEOTIDE SEQUENCE [LARGE SCALE GENOMIC DNA]</scope>
    <source>
        <strain evidence="12 13">CCFEE 5885</strain>
    </source>
</reference>
<comment type="similarity">
    <text evidence="1 8 10">Belongs to the IPP transferase family.</text>
</comment>
<dbReference type="EMBL" id="JAVRRG010000055">
    <property type="protein sequence ID" value="KAK5092609.1"/>
    <property type="molecule type" value="Genomic_DNA"/>
</dbReference>
<keyword evidence="3" id="KW-0479">Metal-binding</keyword>
<evidence type="ECO:0000256" key="3">
    <source>
        <dbReference type="ARBA" id="ARBA00022723"/>
    </source>
</evidence>
<feature type="domain" description="C2H2-type" evidence="11">
    <location>
        <begin position="402"/>
        <end position="424"/>
    </location>
</feature>
<dbReference type="HAMAP" id="MF_00185">
    <property type="entry name" value="IPP_trans"/>
    <property type="match status" value="1"/>
</dbReference>
<protein>
    <recommendedName>
        <fullName evidence="8 9">tRNA dimethylallyltransferase</fullName>
        <ecNumber evidence="8 9">2.5.1.75</ecNumber>
    </recommendedName>
</protein>
<dbReference type="Proteomes" id="UP001345013">
    <property type="component" value="Unassembled WGS sequence"/>
</dbReference>
<dbReference type="InterPro" id="IPR018022">
    <property type="entry name" value="IPT"/>
</dbReference>
<evidence type="ECO:0000256" key="4">
    <source>
        <dbReference type="ARBA" id="ARBA00022741"/>
    </source>
</evidence>
<dbReference type="Gene3D" id="1.10.20.140">
    <property type="match status" value="1"/>
</dbReference>
<evidence type="ECO:0000256" key="1">
    <source>
        <dbReference type="ARBA" id="ARBA00005842"/>
    </source>
</evidence>
<keyword evidence="5" id="KW-0863">Zinc-finger</keyword>
<evidence type="ECO:0000256" key="5">
    <source>
        <dbReference type="ARBA" id="ARBA00022771"/>
    </source>
</evidence>
<keyword evidence="4 8" id="KW-0547">Nucleotide-binding</keyword>
<comment type="function">
    <text evidence="8">Catalyzes the transfer of a dimethylallyl group onto the adenine at position 37.</text>
</comment>
<dbReference type="PANTHER" id="PTHR11088">
    <property type="entry name" value="TRNA DIMETHYLALLYLTRANSFERASE"/>
    <property type="match status" value="1"/>
</dbReference>
<dbReference type="Pfam" id="PF12171">
    <property type="entry name" value="zf-C2H2_jaz"/>
    <property type="match status" value="1"/>
</dbReference>
<dbReference type="SUPFAM" id="SSF57667">
    <property type="entry name" value="beta-beta-alpha zinc fingers"/>
    <property type="match status" value="1"/>
</dbReference>
<dbReference type="InterPro" id="IPR022755">
    <property type="entry name" value="Znf_C2H2_jaz"/>
</dbReference>
<dbReference type="InterPro" id="IPR036236">
    <property type="entry name" value="Znf_C2H2_sf"/>
</dbReference>
<dbReference type="PIRSF" id="PIRSF039110">
    <property type="entry name" value="IPP_transferase"/>
    <property type="match status" value="1"/>
</dbReference>
<evidence type="ECO:0000313" key="13">
    <source>
        <dbReference type="Proteomes" id="UP001345013"/>
    </source>
</evidence>
<evidence type="ECO:0000256" key="10">
    <source>
        <dbReference type="RuleBase" id="RU003785"/>
    </source>
</evidence>
<evidence type="ECO:0000256" key="2">
    <source>
        <dbReference type="ARBA" id="ARBA00022679"/>
    </source>
</evidence>
<evidence type="ECO:0000256" key="9">
    <source>
        <dbReference type="RuleBase" id="RU003783"/>
    </source>
</evidence>
<keyword evidence="8 9" id="KW-0819">tRNA processing</keyword>
<evidence type="ECO:0000259" key="11">
    <source>
        <dbReference type="PROSITE" id="PS00028"/>
    </source>
</evidence>
<proteinExistence type="inferred from homology"/>
<comment type="caution">
    <text evidence="12">The sequence shown here is derived from an EMBL/GenBank/DDBJ whole genome shotgun (WGS) entry which is preliminary data.</text>
</comment>
<dbReference type="EC" id="2.5.1.75" evidence="8 9"/>
<keyword evidence="6" id="KW-0862">Zinc</keyword>
<dbReference type="Gene3D" id="3.40.50.300">
    <property type="entry name" value="P-loop containing nucleotide triphosphate hydrolases"/>
    <property type="match status" value="1"/>
</dbReference>
<accession>A0ABR0KA41</accession>
<dbReference type="GO" id="GO:0052381">
    <property type="term" value="F:tRNA dimethylallyltransferase activity"/>
    <property type="evidence" value="ECO:0007669"/>
    <property type="project" value="UniProtKB-EC"/>
</dbReference>
<dbReference type="NCBIfam" id="TIGR00174">
    <property type="entry name" value="miaA"/>
    <property type="match status" value="1"/>
</dbReference>
<dbReference type="Pfam" id="PF01715">
    <property type="entry name" value="IPPT"/>
    <property type="match status" value="1"/>
</dbReference>
<keyword evidence="7 8" id="KW-0067">ATP-binding</keyword>
<dbReference type="InterPro" id="IPR039657">
    <property type="entry name" value="Dimethylallyltransferase"/>
</dbReference>